<keyword evidence="1" id="KW-0812">Transmembrane</keyword>
<dbReference type="EMBL" id="HBFQ01023008">
    <property type="protein sequence ID" value="CAD8841810.1"/>
    <property type="molecule type" value="Transcribed_RNA"/>
</dbReference>
<reference evidence="2" key="1">
    <citation type="submission" date="2021-01" db="EMBL/GenBank/DDBJ databases">
        <authorList>
            <person name="Corre E."/>
            <person name="Pelletier E."/>
            <person name="Niang G."/>
            <person name="Scheremetjew M."/>
            <person name="Finn R."/>
            <person name="Kale V."/>
            <person name="Holt S."/>
            <person name="Cochrane G."/>
            <person name="Meng A."/>
            <person name="Brown T."/>
            <person name="Cohen L."/>
        </authorList>
    </citation>
    <scope>NUCLEOTIDE SEQUENCE</scope>
</reference>
<feature type="transmembrane region" description="Helical" evidence="1">
    <location>
        <begin position="5"/>
        <end position="26"/>
    </location>
</feature>
<accession>A0A7S1F436</accession>
<protein>
    <submittedName>
        <fullName evidence="2">Uncharacterized protein</fullName>
    </submittedName>
</protein>
<name>A0A7S1F436_NOCSC</name>
<gene>
    <name evidence="2" type="ORF">NSCI0253_LOCUS16158</name>
</gene>
<keyword evidence="1" id="KW-1133">Transmembrane helix</keyword>
<proteinExistence type="predicted"/>
<organism evidence="2">
    <name type="scientific">Noctiluca scintillans</name>
    <name type="common">Sea sparkle</name>
    <name type="synonym">Red tide dinoflagellate</name>
    <dbReference type="NCBI Taxonomy" id="2966"/>
    <lineage>
        <taxon>Eukaryota</taxon>
        <taxon>Sar</taxon>
        <taxon>Alveolata</taxon>
        <taxon>Dinophyceae</taxon>
        <taxon>Noctilucales</taxon>
        <taxon>Noctilucaceae</taxon>
        <taxon>Noctiluca</taxon>
    </lineage>
</organism>
<keyword evidence="1" id="KW-0472">Membrane</keyword>
<sequence>MTPPLLTLIVSAVLWPLMVLHVLLTLLKGLRVLIMLPALLPLRLLLLVLLVLSTSRLRELEQVISSGNSRLSVSPAAGNKLRNWQGCDFLDEHRPLLIVTTPLAWRQVST</sequence>
<evidence type="ECO:0000256" key="1">
    <source>
        <dbReference type="SAM" id="Phobius"/>
    </source>
</evidence>
<evidence type="ECO:0000313" key="2">
    <source>
        <dbReference type="EMBL" id="CAD8841810.1"/>
    </source>
</evidence>
<feature type="transmembrane region" description="Helical" evidence="1">
    <location>
        <begin position="32"/>
        <end position="52"/>
    </location>
</feature>
<dbReference type="AlphaFoldDB" id="A0A7S1F436"/>